<dbReference type="SUPFAM" id="SSF48498">
    <property type="entry name" value="Tetracyclin repressor-like, C-terminal domain"/>
    <property type="match status" value="1"/>
</dbReference>
<dbReference type="Proteomes" id="UP000621455">
    <property type="component" value="Unassembled WGS sequence"/>
</dbReference>
<keyword evidence="3" id="KW-0804">Transcription</keyword>
<dbReference type="PANTHER" id="PTHR30055">
    <property type="entry name" value="HTH-TYPE TRANSCRIPTIONAL REGULATOR RUTR"/>
    <property type="match status" value="1"/>
</dbReference>
<gene>
    <name evidence="7" type="ORF">F2P44_10785</name>
</gene>
<name>A0ABX0NAD4_9BURK</name>
<dbReference type="PROSITE" id="PS50977">
    <property type="entry name" value="HTH_TETR_2"/>
    <property type="match status" value="1"/>
</dbReference>
<feature type="DNA-binding region" description="H-T-H motif" evidence="4">
    <location>
        <begin position="148"/>
        <end position="167"/>
    </location>
</feature>
<accession>A0ABX0NAD4</accession>
<dbReference type="PANTHER" id="PTHR30055:SF220">
    <property type="entry name" value="TETR-FAMILY REGULATORY PROTEIN"/>
    <property type="match status" value="1"/>
</dbReference>
<dbReference type="InterPro" id="IPR001647">
    <property type="entry name" value="HTH_TetR"/>
</dbReference>
<dbReference type="Pfam" id="PF13305">
    <property type="entry name" value="TetR_C_33"/>
    <property type="match status" value="1"/>
</dbReference>
<feature type="domain" description="HTH tetR-type" evidence="6">
    <location>
        <begin position="125"/>
        <end position="185"/>
    </location>
</feature>
<dbReference type="SUPFAM" id="SSF46689">
    <property type="entry name" value="Homeodomain-like"/>
    <property type="match status" value="1"/>
</dbReference>
<evidence type="ECO:0000256" key="3">
    <source>
        <dbReference type="ARBA" id="ARBA00023163"/>
    </source>
</evidence>
<dbReference type="PRINTS" id="PR00455">
    <property type="entry name" value="HTHTETR"/>
</dbReference>
<comment type="caution">
    <text evidence="7">The sequence shown here is derived from an EMBL/GenBank/DDBJ whole genome shotgun (WGS) entry which is preliminary data.</text>
</comment>
<evidence type="ECO:0000259" key="6">
    <source>
        <dbReference type="PROSITE" id="PS50977"/>
    </source>
</evidence>
<keyword evidence="2 4" id="KW-0238">DNA-binding</keyword>
<dbReference type="EMBL" id="WHJG01000008">
    <property type="protein sequence ID" value="NHZ79759.1"/>
    <property type="molecule type" value="Genomic_DNA"/>
</dbReference>
<dbReference type="Gene3D" id="1.10.357.10">
    <property type="entry name" value="Tetracycline Repressor, domain 2"/>
    <property type="match status" value="1"/>
</dbReference>
<evidence type="ECO:0000256" key="5">
    <source>
        <dbReference type="SAM" id="MobiDB-lite"/>
    </source>
</evidence>
<evidence type="ECO:0000256" key="4">
    <source>
        <dbReference type="PROSITE-ProRule" id="PRU00335"/>
    </source>
</evidence>
<dbReference type="Pfam" id="PF00440">
    <property type="entry name" value="TetR_N"/>
    <property type="match status" value="1"/>
</dbReference>
<sequence>MAGAQAIERNAVERIEELAVQGAPDQALDGARQRFHVAERRKARRHERRPAHRWRQVHHRAGHVFPAPGGWRRPWSNRSPRSGPARNNIGAHGVVEERDIAHDPGGKEGHRLLRIGRFRRVQDHGDLRTALLDAAEDLVDETGAGAISLREVARRAGVSATACYRHFEGKEALLAALAAKGYADFALYIEQAAGGAQDALAAVGQAYVRFALERPGRFRLMYGPLIADRSRHPGLQAAVQGVTQAFARMLQGSGGEGKDVAVMSLKLWCMVHGLAQLLLDGMLPGHEPEVLARALSAR</sequence>
<keyword evidence="8" id="KW-1185">Reference proteome</keyword>
<evidence type="ECO:0000256" key="2">
    <source>
        <dbReference type="ARBA" id="ARBA00023125"/>
    </source>
</evidence>
<dbReference type="InterPro" id="IPR050109">
    <property type="entry name" value="HTH-type_TetR-like_transc_reg"/>
</dbReference>
<protein>
    <submittedName>
        <fullName evidence="7">TetR family transcriptional regulator</fullName>
    </submittedName>
</protein>
<feature type="compositionally biased region" description="Low complexity" evidence="5">
    <location>
        <begin position="70"/>
        <end position="84"/>
    </location>
</feature>
<dbReference type="InterPro" id="IPR036271">
    <property type="entry name" value="Tet_transcr_reg_TetR-rel_C_sf"/>
</dbReference>
<organism evidence="7 8">
    <name type="scientific">Massilia frigida</name>
    <dbReference type="NCBI Taxonomy" id="2609281"/>
    <lineage>
        <taxon>Bacteria</taxon>
        <taxon>Pseudomonadati</taxon>
        <taxon>Pseudomonadota</taxon>
        <taxon>Betaproteobacteria</taxon>
        <taxon>Burkholderiales</taxon>
        <taxon>Oxalobacteraceae</taxon>
        <taxon>Telluria group</taxon>
        <taxon>Massilia</taxon>
    </lineage>
</organism>
<proteinExistence type="predicted"/>
<dbReference type="InterPro" id="IPR009057">
    <property type="entry name" value="Homeodomain-like_sf"/>
</dbReference>
<reference evidence="7 8" key="1">
    <citation type="submission" date="2019-10" db="EMBL/GenBank/DDBJ databases">
        <title>Taxonomy of Antarctic Massilia spp.: description of Massilia rubra sp. nov., Massilia aquatica sp. nov., Massilia mucilaginosa sp. nov., Massilia frigida sp. nov. isolated from streams, lakes and regoliths.</title>
        <authorList>
            <person name="Holochova P."/>
            <person name="Sedlacek I."/>
            <person name="Kralova S."/>
            <person name="Maslanova I."/>
            <person name="Busse H.-J."/>
            <person name="Stankova E."/>
            <person name="Vrbovska V."/>
            <person name="Kovarovic V."/>
            <person name="Bartak M."/>
            <person name="Svec P."/>
            <person name="Pantucek R."/>
        </authorList>
    </citation>
    <scope>NUCLEOTIDE SEQUENCE [LARGE SCALE GENOMIC DNA]</scope>
    <source>
        <strain evidence="7 8">CCM 8695</strain>
    </source>
</reference>
<evidence type="ECO:0000313" key="8">
    <source>
        <dbReference type="Proteomes" id="UP000621455"/>
    </source>
</evidence>
<feature type="region of interest" description="Disordered" evidence="5">
    <location>
        <begin position="65"/>
        <end position="89"/>
    </location>
</feature>
<evidence type="ECO:0000256" key="1">
    <source>
        <dbReference type="ARBA" id="ARBA00023015"/>
    </source>
</evidence>
<dbReference type="InterPro" id="IPR025996">
    <property type="entry name" value="MT1864/Rv1816-like_C"/>
</dbReference>
<keyword evidence="1" id="KW-0805">Transcription regulation</keyword>
<evidence type="ECO:0000313" key="7">
    <source>
        <dbReference type="EMBL" id="NHZ79759.1"/>
    </source>
</evidence>